<name>A0A917NMJ4_9BACL</name>
<dbReference type="Proteomes" id="UP000637695">
    <property type="component" value="Unassembled WGS sequence"/>
</dbReference>
<dbReference type="InterPro" id="IPR007044">
    <property type="entry name" value="Cyclodeamin/CycHdrlase"/>
</dbReference>
<dbReference type="Pfam" id="PF04961">
    <property type="entry name" value="FTCD_C"/>
    <property type="match status" value="1"/>
</dbReference>
<dbReference type="InterPro" id="IPR036178">
    <property type="entry name" value="Formintransfe-cycloase-like_sf"/>
</dbReference>
<reference evidence="2" key="1">
    <citation type="journal article" date="2014" name="Int. J. Syst. Evol. Microbiol.">
        <title>Complete genome sequence of Corynebacterium casei LMG S-19264T (=DSM 44701T), isolated from a smear-ripened cheese.</title>
        <authorList>
            <consortium name="US DOE Joint Genome Institute (JGI-PGF)"/>
            <person name="Walter F."/>
            <person name="Albersmeier A."/>
            <person name="Kalinowski J."/>
            <person name="Ruckert C."/>
        </authorList>
    </citation>
    <scope>NUCLEOTIDE SEQUENCE</scope>
    <source>
        <strain evidence="2">JCM 18487</strain>
    </source>
</reference>
<protein>
    <recommendedName>
        <fullName evidence="1">Cyclodeaminase/cyclohydrolase domain-containing protein</fullName>
    </recommendedName>
</protein>
<dbReference type="GO" id="GO:0003824">
    <property type="term" value="F:catalytic activity"/>
    <property type="evidence" value="ECO:0007669"/>
    <property type="project" value="InterPro"/>
</dbReference>
<dbReference type="RefSeq" id="WP_188883085.1">
    <property type="nucleotide sequence ID" value="NZ_BMOY01000042.1"/>
</dbReference>
<reference evidence="2" key="2">
    <citation type="submission" date="2020-09" db="EMBL/GenBank/DDBJ databases">
        <authorList>
            <person name="Sun Q."/>
            <person name="Ohkuma M."/>
        </authorList>
    </citation>
    <scope>NUCLEOTIDE SEQUENCE</scope>
    <source>
        <strain evidence="2">JCM 18487</strain>
    </source>
</reference>
<comment type="caution">
    <text evidence="2">The sequence shown here is derived from an EMBL/GenBank/DDBJ whole genome shotgun (WGS) entry which is preliminary data.</text>
</comment>
<dbReference type="SUPFAM" id="SSF101262">
    <property type="entry name" value="Methenyltetrahydrofolate cyclohydrolase-like"/>
    <property type="match status" value="1"/>
</dbReference>
<dbReference type="EMBL" id="BMOY01000042">
    <property type="protein sequence ID" value="GGJ12033.1"/>
    <property type="molecule type" value="Genomic_DNA"/>
</dbReference>
<feature type="domain" description="Cyclodeaminase/cyclohydrolase" evidence="1">
    <location>
        <begin position="16"/>
        <end position="187"/>
    </location>
</feature>
<evidence type="ECO:0000313" key="3">
    <source>
        <dbReference type="Proteomes" id="UP000637695"/>
    </source>
</evidence>
<organism evidence="2 3">
    <name type="scientific">Alicyclobacillus cellulosilyticus</name>
    <dbReference type="NCBI Taxonomy" id="1003997"/>
    <lineage>
        <taxon>Bacteria</taxon>
        <taxon>Bacillati</taxon>
        <taxon>Bacillota</taxon>
        <taxon>Bacilli</taxon>
        <taxon>Bacillales</taxon>
        <taxon>Alicyclobacillaceae</taxon>
        <taxon>Alicyclobacillus</taxon>
    </lineage>
</organism>
<sequence>MASDMQPRPVSFAQSILSFLDAAASAAPTPGGGSVASLAAALGCALLAMAAELTTGERYPDLAPRMRQLADRMRARFASFQELAEADATAFCRYMDALRMPKTTPAEREARRQAMSEAALCAARVPLTLAELCRDALAEAVAAAPAVNTSVVSDLGAAAWLLEAAAQGALLTAAINLPAVRDDAEKALLWRRHQALRGEIAKLRAEAVAVVEHRLGGSAPGGSP</sequence>
<evidence type="ECO:0000313" key="2">
    <source>
        <dbReference type="EMBL" id="GGJ12033.1"/>
    </source>
</evidence>
<dbReference type="Gene3D" id="1.20.120.680">
    <property type="entry name" value="Formiminotetrahydrofolate cyclodeaminase monomer, up-and-down helical bundle"/>
    <property type="match status" value="1"/>
</dbReference>
<accession>A0A917NMJ4</accession>
<gene>
    <name evidence="2" type="ORF">GCM10010885_21770</name>
</gene>
<keyword evidence="3" id="KW-1185">Reference proteome</keyword>
<evidence type="ECO:0000259" key="1">
    <source>
        <dbReference type="Pfam" id="PF04961"/>
    </source>
</evidence>
<proteinExistence type="predicted"/>
<dbReference type="AlphaFoldDB" id="A0A917NMJ4"/>